<evidence type="ECO:0000313" key="5">
    <source>
        <dbReference type="RefSeq" id="XP_056863439.1"/>
    </source>
</evidence>
<dbReference type="KEGG" id="rsz:130495938"/>
<reference evidence="2" key="1">
    <citation type="journal article" date="2019" name="Database">
        <title>The radish genome database (RadishGD): an integrated information resource for radish genomics.</title>
        <authorList>
            <person name="Yu H.J."/>
            <person name="Baek S."/>
            <person name="Lee Y.J."/>
            <person name="Cho A."/>
            <person name="Mun J.H."/>
        </authorList>
    </citation>
    <scope>NUCLEOTIDE SEQUENCE [LARGE SCALE GENOMIC DNA]</scope>
    <source>
        <strain evidence="2">cv. WK10039</strain>
    </source>
</reference>
<feature type="compositionally biased region" description="Basic and acidic residues" evidence="1">
    <location>
        <begin position="85"/>
        <end position="102"/>
    </location>
</feature>
<evidence type="ECO:0000313" key="6">
    <source>
        <dbReference type="RefSeq" id="XP_056863595.1"/>
    </source>
</evidence>
<dbReference type="RefSeq" id="XP_056863439.1">
    <property type="nucleotide sequence ID" value="XM_057007459.1"/>
</dbReference>
<dbReference type="OrthoDB" id="1131871at2759"/>
<evidence type="ECO:0000313" key="4">
    <source>
        <dbReference type="RefSeq" id="XP_056860784.1"/>
    </source>
</evidence>
<accession>A0A9W3DI35</accession>
<dbReference type="RefSeq" id="XP_056843562.1">
    <property type="nucleotide sequence ID" value="XM_056987582.1"/>
</dbReference>
<keyword evidence="2" id="KW-1185">Reference proteome</keyword>
<evidence type="ECO:0000313" key="3">
    <source>
        <dbReference type="RefSeq" id="XP_056843562.1"/>
    </source>
</evidence>
<dbReference type="RefSeq" id="XP_056860784.1">
    <property type="nucleotide sequence ID" value="XM_057004804.1"/>
</dbReference>
<dbReference type="KEGG" id="rsz:130510899"/>
<proteinExistence type="predicted"/>
<feature type="compositionally biased region" description="Basic residues" evidence="1">
    <location>
        <begin position="9"/>
        <end position="18"/>
    </location>
</feature>
<dbReference type="Proteomes" id="UP000504610">
    <property type="component" value="Chromosome 1"/>
</dbReference>
<gene>
    <name evidence="5" type="primary">LOC130510789</name>
    <name evidence="3" type="synonym">LOC130495938</name>
    <name evidence="4" type="synonym">LOC130509132</name>
    <name evidence="6" type="synonym">LOC130510899</name>
</gene>
<protein>
    <submittedName>
        <fullName evidence="3 4">Homeobox-DDT domain protein RLT1-like</fullName>
    </submittedName>
</protein>
<dbReference type="KEGG" id="rsz:130509132"/>
<dbReference type="KEGG" id="rsz:130510789"/>
<sequence>MQATALRKFMQRKSIPRRRLGEVKGKNDGQAKKPVQLAAPSAALSSVNELPVADDRSGSHSAQDAALIWSQGARNFESGSGSSRAELDEYERRGWGRLKDET</sequence>
<reference evidence="3 4" key="2">
    <citation type="submission" date="2025-04" db="UniProtKB">
        <authorList>
            <consortium name="RefSeq"/>
        </authorList>
    </citation>
    <scope>IDENTIFICATION</scope>
    <source>
        <tissue evidence="3 4">Leaf</tissue>
    </source>
</reference>
<feature type="region of interest" description="Disordered" evidence="1">
    <location>
        <begin position="73"/>
        <end position="102"/>
    </location>
</feature>
<name>A0A9W3DI35_RAPSA</name>
<evidence type="ECO:0000256" key="1">
    <source>
        <dbReference type="SAM" id="MobiDB-lite"/>
    </source>
</evidence>
<dbReference type="GeneID" id="130510789"/>
<evidence type="ECO:0000313" key="2">
    <source>
        <dbReference type="Proteomes" id="UP000504610"/>
    </source>
</evidence>
<dbReference type="AlphaFoldDB" id="A0A9W3DI35"/>
<dbReference type="Proteomes" id="UP000504610">
    <property type="component" value="Chromosome 6"/>
</dbReference>
<dbReference type="RefSeq" id="XP_056863595.1">
    <property type="nucleotide sequence ID" value="XM_057007615.1"/>
</dbReference>
<feature type="compositionally biased region" description="Basic and acidic residues" evidence="1">
    <location>
        <begin position="19"/>
        <end position="31"/>
    </location>
</feature>
<organism evidence="2 5">
    <name type="scientific">Raphanus sativus</name>
    <name type="common">Radish</name>
    <name type="synonym">Raphanus raphanistrum var. sativus</name>
    <dbReference type="NCBI Taxonomy" id="3726"/>
    <lineage>
        <taxon>Eukaryota</taxon>
        <taxon>Viridiplantae</taxon>
        <taxon>Streptophyta</taxon>
        <taxon>Embryophyta</taxon>
        <taxon>Tracheophyta</taxon>
        <taxon>Spermatophyta</taxon>
        <taxon>Magnoliopsida</taxon>
        <taxon>eudicotyledons</taxon>
        <taxon>Gunneridae</taxon>
        <taxon>Pentapetalae</taxon>
        <taxon>rosids</taxon>
        <taxon>malvids</taxon>
        <taxon>Brassicales</taxon>
        <taxon>Brassicaceae</taxon>
        <taxon>Brassiceae</taxon>
        <taxon>Raphanus</taxon>
    </lineage>
</organism>
<feature type="region of interest" description="Disordered" evidence="1">
    <location>
        <begin position="1"/>
        <end position="35"/>
    </location>
</feature>